<keyword evidence="2" id="KW-1185">Reference proteome</keyword>
<evidence type="ECO:0000313" key="1">
    <source>
        <dbReference type="EMBL" id="MCZ0963995.1"/>
    </source>
</evidence>
<sequence length="81" mass="8638">MAGTFLKAGVGPDLQSLKAVEHLATRIDRFALVTHRALDLALSLRVARLTGVDMKAHLRGEATIRLVDRAPRPCAPGVAPS</sequence>
<name>A0ABT4JBD0_9RHOB</name>
<gene>
    <name evidence="1" type="ORF">OU682_20595</name>
</gene>
<dbReference type="RefSeq" id="WP_268944092.1">
    <property type="nucleotide sequence ID" value="NZ_JAPTYD010000061.1"/>
</dbReference>
<evidence type="ECO:0000313" key="2">
    <source>
        <dbReference type="Proteomes" id="UP001149822"/>
    </source>
</evidence>
<dbReference type="Proteomes" id="UP001149822">
    <property type="component" value="Unassembled WGS sequence"/>
</dbReference>
<dbReference type="EMBL" id="JAPTYD010000061">
    <property type="protein sequence ID" value="MCZ0963995.1"/>
    <property type="molecule type" value="Genomic_DNA"/>
</dbReference>
<reference evidence="1" key="1">
    <citation type="submission" date="2022-12" db="EMBL/GenBank/DDBJ databases">
        <title>Paracoccus sp. EF6 isolated from a lake water.</title>
        <authorList>
            <person name="Liu H."/>
        </authorList>
    </citation>
    <scope>NUCLEOTIDE SEQUENCE</scope>
    <source>
        <strain evidence="1">EF6</strain>
    </source>
</reference>
<proteinExistence type="predicted"/>
<comment type="caution">
    <text evidence="1">The sequence shown here is derived from an EMBL/GenBank/DDBJ whole genome shotgun (WGS) entry which is preliminary data.</text>
</comment>
<accession>A0ABT4JBD0</accession>
<organism evidence="1 2">
    <name type="scientific">Paracoccus benzoatiresistens</name>
    <dbReference type="NCBI Taxonomy" id="2997341"/>
    <lineage>
        <taxon>Bacteria</taxon>
        <taxon>Pseudomonadati</taxon>
        <taxon>Pseudomonadota</taxon>
        <taxon>Alphaproteobacteria</taxon>
        <taxon>Rhodobacterales</taxon>
        <taxon>Paracoccaceae</taxon>
        <taxon>Paracoccus</taxon>
    </lineage>
</organism>
<protein>
    <submittedName>
        <fullName evidence="1">Uncharacterized protein</fullName>
    </submittedName>
</protein>